<dbReference type="EMBL" id="BLXT01007506">
    <property type="protein sequence ID" value="GFO39754.1"/>
    <property type="molecule type" value="Genomic_DNA"/>
</dbReference>
<evidence type="ECO:0000313" key="2">
    <source>
        <dbReference type="Proteomes" id="UP000735302"/>
    </source>
</evidence>
<proteinExistence type="predicted"/>
<keyword evidence="2" id="KW-1185">Reference proteome</keyword>
<dbReference type="AlphaFoldDB" id="A0AAV4D6F1"/>
<comment type="caution">
    <text evidence="1">The sequence shown here is derived from an EMBL/GenBank/DDBJ whole genome shotgun (WGS) entry which is preliminary data.</text>
</comment>
<evidence type="ECO:0000313" key="1">
    <source>
        <dbReference type="EMBL" id="GFO39754.1"/>
    </source>
</evidence>
<gene>
    <name evidence="1" type="ORF">PoB_006625900</name>
</gene>
<dbReference type="Proteomes" id="UP000735302">
    <property type="component" value="Unassembled WGS sequence"/>
</dbReference>
<protein>
    <recommendedName>
        <fullName evidence="3">CCT domain-containing protein</fullName>
    </recommendedName>
</protein>
<sequence>MKERDKIRVSEKDKLREKRKLFLTERERRRRKGNFKHSKLIQAITVNIQLQIVGTQSDFIGFMCMCAERASRKGKGMGWLRRARETRLKIQARYPCAMTVSGVTPHRHTPRVVGNGCSVGNPGGG</sequence>
<accession>A0AAV4D6F1</accession>
<name>A0AAV4D6F1_9GAST</name>
<reference evidence="1 2" key="1">
    <citation type="journal article" date="2021" name="Elife">
        <title>Chloroplast acquisition without the gene transfer in kleptoplastic sea slugs, Plakobranchus ocellatus.</title>
        <authorList>
            <person name="Maeda T."/>
            <person name="Takahashi S."/>
            <person name="Yoshida T."/>
            <person name="Shimamura S."/>
            <person name="Takaki Y."/>
            <person name="Nagai Y."/>
            <person name="Toyoda A."/>
            <person name="Suzuki Y."/>
            <person name="Arimoto A."/>
            <person name="Ishii H."/>
            <person name="Satoh N."/>
            <person name="Nishiyama T."/>
            <person name="Hasebe M."/>
            <person name="Maruyama T."/>
            <person name="Minagawa J."/>
            <person name="Obokata J."/>
            <person name="Shigenobu S."/>
        </authorList>
    </citation>
    <scope>NUCLEOTIDE SEQUENCE [LARGE SCALE GENOMIC DNA]</scope>
</reference>
<organism evidence="1 2">
    <name type="scientific">Plakobranchus ocellatus</name>
    <dbReference type="NCBI Taxonomy" id="259542"/>
    <lineage>
        <taxon>Eukaryota</taxon>
        <taxon>Metazoa</taxon>
        <taxon>Spiralia</taxon>
        <taxon>Lophotrochozoa</taxon>
        <taxon>Mollusca</taxon>
        <taxon>Gastropoda</taxon>
        <taxon>Heterobranchia</taxon>
        <taxon>Euthyneura</taxon>
        <taxon>Panpulmonata</taxon>
        <taxon>Sacoglossa</taxon>
        <taxon>Placobranchoidea</taxon>
        <taxon>Plakobranchidae</taxon>
        <taxon>Plakobranchus</taxon>
    </lineage>
</organism>
<evidence type="ECO:0008006" key="3">
    <source>
        <dbReference type="Google" id="ProtNLM"/>
    </source>
</evidence>